<feature type="domain" description="BTB" evidence="1">
    <location>
        <begin position="199"/>
        <end position="267"/>
    </location>
</feature>
<protein>
    <submittedName>
        <fullName evidence="2">13004_t:CDS:1</fullName>
    </submittedName>
</protein>
<dbReference type="Pfam" id="PF00651">
    <property type="entry name" value="BTB"/>
    <property type="match status" value="1"/>
</dbReference>
<dbReference type="SMART" id="SM00225">
    <property type="entry name" value="BTB"/>
    <property type="match status" value="1"/>
</dbReference>
<proteinExistence type="predicted"/>
<dbReference type="PANTHER" id="PTHR24413">
    <property type="entry name" value="SPECKLE-TYPE POZ PROTEIN"/>
    <property type="match status" value="1"/>
</dbReference>
<sequence>MGYEFLNDISCAELNSQNKEILYSYDWIIKNFQDFYQVSPSFIKSDRFYSPVPSHLQHKQGNYFEWRLYINLVDGYIRSHLSIGLTAIQTDFENKNIIDLKERSADHYFELFVKYNRAEKYTPVGKSQRLNSFSTNKHGVSSEVSKFNETAKIFPGDHKTIKADLMVRVNFYKIENNLAFISPSNFIPYEQYFDDDVFSDIIFTFSGNSTIKASSMYLATKSSHFKRLLKDTRKDTSKIVIKMDGVAYDSFYRLLYYIYTGKLDENLSFEELLDLYNETSSREIHDLKQLLSCRIIDFVDDNNLDILFTLALRTKNNVLKNAVLKFSAIGYTEIES</sequence>
<dbReference type="CDD" id="cd18186">
    <property type="entry name" value="BTB_POZ_ZBTB_KLHL-like"/>
    <property type="match status" value="1"/>
</dbReference>
<comment type="caution">
    <text evidence="2">The sequence shown here is derived from an EMBL/GenBank/DDBJ whole genome shotgun (WGS) entry which is preliminary data.</text>
</comment>
<reference evidence="2" key="1">
    <citation type="submission" date="2021-06" db="EMBL/GenBank/DDBJ databases">
        <authorList>
            <person name="Kallberg Y."/>
            <person name="Tangrot J."/>
            <person name="Rosling A."/>
        </authorList>
    </citation>
    <scope>NUCLEOTIDE SEQUENCE</scope>
    <source>
        <strain evidence="2">UK204</strain>
    </source>
</reference>
<dbReference type="PROSITE" id="PS50097">
    <property type="entry name" value="BTB"/>
    <property type="match status" value="1"/>
</dbReference>
<gene>
    <name evidence="2" type="ORF">FCALED_LOCUS5665</name>
</gene>
<evidence type="ECO:0000313" key="2">
    <source>
        <dbReference type="EMBL" id="CAG8541550.1"/>
    </source>
</evidence>
<dbReference type="EMBL" id="CAJVPQ010001257">
    <property type="protein sequence ID" value="CAG8541550.1"/>
    <property type="molecule type" value="Genomic_DNA"/>
</dbReference>
<accession>A0A9N9ATC5</accession>
<dbReference type="InterPro" id="IPR000210">
    <property type="entry name" value="BTB/POZ_dom"/>
</dbReference>
<name>A0A9N9ATC5_9GLOM</name>
<evidence type="ECO:0000313" key="3">
    <source>
        <dbReference type="Proteomes" id="UP000789570"/>
    </source>
</evidence>
<dbReference type="OrthoDB" id="6359816at2759"/>
<dbReference type="SUPFAM" id="SSF54695">
    <property type="entry name" value="POZ domain"/>
    <property type="match status" value="1"/>
</dbReference>
<evidence type="ECO:0000259" key="1">
    <source>
        <dbReference type="PROSITE" id="PS50097"/>
    </source>
</evidence>
<keyword evidence="3" id="KW-1185">Reference proteome</keyword>
<dbReference type="Proteomes" id="UP000789570">
    <property type="component" value="Unassembled WGS sequence"/>
</dbReference>
<dbReference type="AlphaFoldDB" id="A0A9N9ATC5"/>
<dbReference type="InterPro" id="IPR011333">
    <property type="entry name" value="SKP1/BTB/POZ_sf"/>
</dbReference>
<dbReference type="Gene3D" id="3.30.710.10">
    <property type="entry name" value="Potassium Channel Kv1.1, Chain A"/>
    <property type="match status" value="1"/>
</dbReference>
<organism evidence="2 3">
    <name type="scientific">Funneliformis caledonium</name>
    <dbReference type="NCBI Taxonomy" id="1117310"/>
    <lineage>
        <taxon>Eukaryota</taxon>
        <taxon>Fungi</taxon>
        <taxon>Fungi incertae sedis</taxon>
        <taxon>Mucoromycota</taxon>
        <taxon>Glomeromycotina</taxon>
        <taxon>Glomeromycetes</taxon>
        <taxon>Glomerales</taxon>
        <taxon>Glomeraceae</taxon>
        <taxon>Funneliformis</taxon>
    </lineage>
</organism>